<dbReference type="CDD" id="cd00118">
    <property type="entry name" value="LysM"/>
    <property type="match status" value="1"/>
</dbReference>
<accession>A0ABR7A028</accession>
<evidence type="ECO:0000313" key="3">
    <source>
        <dbReference type="Proteomes" id="UP000654304"/>
    </source>
</evidence>
<proteinExistence type="predicted"/>
<feature type="domain" description="LysM" evidence="1">
    <location>
        <begin position="50"/>
        <end position="91"/>
    </location>
</feature>
<organism evidence="2 3">
    <name type="scientific">Undibacterium curvum</name>
    <dbReference type="NCBI Taxonomy" id="2762294"/>
    <lineage>
        <taxon>Bacteria</taxon>
        <taxon>Pseudomonadati</taxon>
        <taxon>Pseudomonadota</taxon>
        <taxon>Betaproteobacteria</taxon>
        <taxon>Burkholderiales</taxon>
        <taxon>Oxalobacteraceae</taxon>
        <taxon>Undibacterium</taxon>
    </lineage>
</organism>
<dbReference type="InterPro" id="IPR036779">
    <property type="entry name" value="LysM_dom_sf"/>
</dbReference>
<dbReference type="Pfam" id="PF01476">
    <property type="entry name" value="LysM"/>
    <property type="match status" value="1"/>
</dbReference>
<reference evidence="2 3" key="1">
    <citation type="submission" date="2020-08" db="EMBL/GenBank/DDBJ databases">
        <title>Novel species isolated from subtropical streams in China.</title>
        <authorList>
            <person name="Lu H."/>
        </authorList>
    </citation>
    <scope>NUCLEOTIDE SEQUENCE [LARGE SCALE GENOMIC DNA]</scope>
    <source>
        <strain evidence="2 3">CY22W</strain>
    </source>
</reference>
<evidence type="ECO:0000259" key="1">
    <source>
        <dbReference type="Pfam" id="PF01476"/>
    </source>
</evidence>
<evidence type="ECO:0000313" key="2">
    <source>
        <dbReference type="EMBL" id="MBC3930234.1"/>
    </source>
</evidence>
<name>A0ABR7A028_9BURK</name>
<dbReference type="Gene3D" id="3.10.350.10">
    <property type="entry name" value="LysM domain"/>
    <property type="match status" value="1"/>
</dbReference>
<dbReference type="Proteomes" id="UP000654304">
    <property type="component" value="Unassembled WGS sequence"/>
</dbReference>
<keyword evidence="3" id="KW-1185">Reference proteome</keyword>
<comment type="caution">
    <text evidence="2">The sequence shown here is derived from an EMBL/GenBank/DDBJ whole genome shotgun (WGS) entry which is preliminary data.</text>
</comment>
<sequence>MQQGSDTVYSLLINDEVIGSSNTKDPGKDSINQSYQSAMALGAGTTNSTYVIRQGDSFAGIAKAVWGDSSLWYLIADANHLQDDSLKVGTVFLSCATKPIGRFLVAGSGG</sequence>
<gene>
    <name evidence="2" type="ORF">H8K43_00995</name>
</gene>
<protein>
    <submittedName>
        <fullName evidence="2">LysM peptidoglycan-binding domain-containing protein</fullName>
    </submittedName>
</protein>
<dbReference type="RefSeq" id="WP_186902131.1">
    <property type="nucleotide sequence ID" value="NZ_JACOGD010000001.1"/>
</dbReference>
<dbReference type="EMBL" id="JACOGD010000001">
    <property type="protein sequence ID" value="MBC3930234.1"/>
    <property type="molecule type" value="Genomic_DNA"/>
</dbReference>
<dbReference type="InterPro" id="IPR018392">
    <property type="entry name" value="LysM"/>
</dbReference>